<keyword evidence="6" id="KW-0325">Glycoprotein</keyword>
<dbReference type="Proteomes" id="UP000544222">
    <property type="component" value="Unassembled WGS sequence"/>
</dbReference>
<feature type="domain" description="Alpha-L-arabinofuranosidase C-terminal" evidence="7">
    <location>
        <begin position="453"/>
        <end position="654"/>
    </location>
</feature>
<dbReference type="PANTHER" id="PTHR31776">
    <property type="entry name" value="ALPHA-L-ARABINOFURANOSIDASE 1"/>
    <property type="match status" value="1"/>
</dbReference>
<reference evidence="8 9" key="1">
    <citation type="submission" date="2020-08" db="EMBL/GenBank/DDBJ databases">
        <title>Genomic Encyclopedia of Type Strains, Phase IV (KMG-IV): sequencing the most valuable type-strain genomes for metagenomic binning, comparative biology and taxonomic classification.</title>
        <authorList>
            <person name="Goeker M."/>
        </authorList>
    </citation>
    <scope>NUCLEOTIDE SEQUENCE [LARGE SCALE GENOMIC DNA]</scope>
    <source>
        <strain evidence="8 9">DSM 27471</strain>
    </source>
</reference>
<comment type="similarity">
    <text evidence="2">Belongs to the glycosyl hydrolase 51 family.</text>
</comment>
<dbReference type="InterPro" id="IPR008979">
    <property type="entry name" value="Galactose-bd-like_sf"/>
</dbReference>
<protein>
    <recommendedName>
        <fullName evidence="3">non-reducing end alpha-L-arabinofuranosidase</fullName>
        <ecNumber evidence="3">3.2.1.55</ecNumber>
    </recommendedName>
</protein>
<evidence type="ECO:0000256" key="2">
    <source>
        <dbReference type="ARBA" id="ARBA00007186"/>
    </source>
</evidence>
<keyword evidence="8" id="KW-0326">Glycosidase</keyword>
<dbReference type="Gene3D" id="2.60.120.260">
    <property type="entry name" value="Galactose-binding domain-like"/>
    <property type="match status" value="1"/>
</dbReference>
<dbReference type="InterPro" id="IPR003305">
    <property type="entry name" value="CenC_carb-bd"/>
</dbReference>
<name>A0A7W5DQ10_9PORP</name>
<dbReference type="EC" id="3.2.1.55" evidence="3"/>
<gene>
    <name evidence="8" type="ORF">FHX64_001120</name>
</gene>
<dbReference type="Pfam" id="PF22848">
    <property type="entry name" value="ASD1_dom"/>
    <property type="match status" value="1"/>
</dbReference>
<dbReference type="InterPro" id="IPR017853">
    <property type="entry name" value="GH"/>
</dbReference>
<comment type="caution">
    <text evidence="8">The sequence shown here is derived from an EMBL/GenBank/DDBJ whole genome shotgun (WGS) entry which is preliminary data.</text>
</comment>
<dbReference type="InterPro" id="IPR013780">
    <property type="entry name" value="Glyco_hydro_b"/>
</dbReference>
<dbReference type="GO" id="GO:0046556">
    <property type="term" value="F:alpha-L-arabinofuranosidase activity"/>
    <property type="evidence" value="ECO:0007669"/>
    <property type="project" value="UniProtKB-EC"/>
</dbReference>
<keyword evidence="4" id="KW-0732">Signal</keyword>
<evidence type="ECO:0000256" key="6">
    <source>
        <dbReference type="ARBA" id="ARBA00023180"/>
    </source>
</evidence>
<sequence length="663" mass="73892">MRHHQVFGIILAMWFMQMHVFGRSSATLTLQLDQPGVRVSPSLYGLMTEEINHSYDGGLYAELIQNRIFKDNPKIPVHWNLIQEGEAQGSISLDHKQEINKALTVCLRVDIENCGNQIGISNDGYWGIPVKPYTTYKGSFYAKSSGSGNKTVTVGIESADGKTVYASAKVSGVSDKWQEYHFTFTTPAGIQPTADTKFVILAHEKGSYWFNLVSLFPPTYDNTPNGNRADIMKMLSAMKPAFLRFPGGNYLEGDMFSSRFEWEKTIGNIAGRPGHMSPWGYRSTDGMGLLEFLEWCEDLKMQPVLAVFAGYTLNRDHLDSGAFLKPFVDDALNEIQYVTGDVTTKWGAERAKDGHPQPFPLNYVEIGNEDGFDLSGSYAQRYLQFYDAIKAKYPHLHIISTVGGKDPLGRRVPAPSRDLNIVDEHYYRSAFQMEENASQFDSYSRNGPKVFVGEWATREGSPTTNMNAALGDAAWMTGMERNSDLVIMASYAPLFVNVNPGGMEWRSDLIGYNALTSYGSPSYYAQTMFSNNLGNKVVPITGDNIPRQLQKLSAKDSVAGVQPKRIPALFYVATRDTSSGMIYLKMVNTLGTPQKVMIDFAGKTRIIPTGEAIVLYANHPEETNSINNPDNIVPHSMIIKGISRKFTHIFPAYSITVLRIKTK</sequence>
<dbReference type="Pfam" id="PF02018">
    <property type="entry name" value="CBM_4_9"/>
    <property type="match status" value="1"/>
</dbReference>
<dbReference type="Gene3D" id="3.20.20.80">
    <property type="entry name" value="Glycosidases"/>
    <property type="match status" value="1"/>
</dbReference>
<evidence type="ECO:0000313" key="8">
    <source>
        <dbReference type="EMBL" id="MBB3186957.1"/>
    </source>
</evidence>
<dbReference type="AlphaFoldDB" id="A0A7W5DQ10"/>
<organism evidence="8 9">
    <name type="scientific">Microbacter margulisiae</name>
    <dbReference type="NCBI Taxonomy" id="1350067"/>
    <lineage>
        <taxon>Bacteria</taxon>
        <taxon>Pseudomonadati</taxon>
        <taxon>Bacteroidota</taxon>
        <taxon>Bacteroidia</taxon>
        <taxon>Bacteroidales</taxon>
        <taxon>Porphyromonadaceae</taxon>
        <taxon>Microbacter</taxon>
    </lineage>
</organism>
<dbReference type="PANTHER" id="PTHR31776:SF0">
    <property type="entry name" value="ALPHA-L-ARABINOFURANOSIDASE 1"/>
    <property type="match status" value="1"/>
</dbReference>
<proteinExistence type="inferred from homology"/>
<dbReference type="EMBL" id="JACHYB010000001">
    <property type="protein sequence ID" value="MBB3186957.1"/>
    <property type="molecule type" value="Genomic_DNA"/>
</dbReference>
<dbReference type="SUPFAM" id="SSF51445">
    <property type="entry name" value="(Trans)glycosidases"/>
    <property type="match status" value="1"/>
</dbReference>
<evidence type="ECO:0000313" key="9">
    <source>
        <dbReference type="Proteomes" id="UP000544222"/>
    </source>
</evidence>
<dbReference type="Pfam" id="PF06964">
    <property type="entry name" value="Alpha-L-AF_C"/>
    <property type="match status" value="1"/>
</dbReference>
<dbReference type="SUPFAM" id="SSF49785">
    <property type="entry name" value="Galactose-binding domain-like"/>
    <property type="match status" value="1"/>
</dbReference>
<dbReference type="RefSeq" id="WP_221202144.1">
    <property type="nucleotide sequence ID" value="NZ_JACHYB010000001.1"/>
</dbReference>
<evidence type="ECO:0000256" key="1">
    <source>
        <dbReference type="ARBA" id="ARBA00001462"/>
    </source>
</evidence>
<dbReference type="InterPro" id="IPR010720">
    <property type="entry name" value="Alpha-L-AF_C"/>
</dbReference>
<evidence type="ECO:0000256" key="3">
    <source>
        <dbReference type="ARBA" id="ARBA00012670"/>
    </source>
</evidence>
<accession>A0A7W5DQ10</accession>
<evidence type="ECO:0000256" key="5">
    <source>
        <dbReference type="ARBA" id="ARBA00022801"/>
    </source>
</evidence>
<keyword evidence="5 8" id="KW-0378">Hydrolase</keyword>
<dbReference type="InterPro" id="IPR051563">
    <property type="entry name" value="Glycosyl_Hydrolase_51"/>
</dbReference>
<dbReference type="SUPFAM" id="SSF51011">
    <property type="entry name" value="Glycosyl hydrolase domain"/>
    <property type="match status" value="1"/>
</dbReference>
<dbReference type="SMART" id="SM00813">
    <property type="entry name" value="Alpha-L-AF_C"/>
    <property type="match status" value="1"/>
</dbReference>
<evidence type="ECO:0000256" key="4">
    <source>
        <dbReference type="ARBA" id="ARBA00022729"/>
    </source>
</evidence>
<evidence type="ECO:0000259" key="7">
    <source>
        <dbReference type="SMART" id="SM00813"/>
    </source>
</evidence>
<dbReference type="GO" id="GO:0046373">
    <property type="term" value="P:L-arabinose metabolic process"/>
    <property type="evidence" value="ECO:0007669"/>
    <property type="project" value="InterPro"/>
</dbReference>
<dbReference type="Gene3D" id="2.60.40.1180">
    <property type="entry name" value="Golgi alpha-mannosidase II"/>
    <property type="match status" value="1"/>
</dbReference>
<keyword evidence="9" id="KW-1185">Reference proteome</keyword>
<dbReference type="InterPro" id="IPR055235">
    <property type="entry name" value="ASD1_cat"/>
</dbReference>
<comment type="catalytic activity">
    <reaction evidence="1">
        <text>Hydrolysis of terminal non-reducing alpha-L-arabinofuranoside residues in alpha-L-arabinosides.</text>
        <dbReference type="EC" id="3.2.1.55"/>
    </reaction>
</comment>